<dbReference type="GO" id="GO:0019646">
    <property type="term" value="P:aerobic electron transport chain"/>
    <property type="evidence" value="ECO:0007669"/>
    <property type="project" value="TreeGrafter"/>
</dbReference>
<keyword evidence="5 7" id="KW-1133">Transmembrane helix</keyword>
<comment type="similarity">
    <text evidence="2">Belongs to the cytochrome ubiquinol oxidase subunit 2 family.</text>
</comment>
<evidence type="ECO:0000256" key="2">
    <source>
        <dbReference type="ARBA" id="ARBA00007543"/>
    </source>
</evidence>
<feature type="transmembrane region" description="Helical" evidence="7">
    <location>
        <begin position="158"/>
        <end position="180"/>
    </location>
</feature>
<evidence type="ECO:0000256" key="1">
    <source>
        <dbReference type="ARBA" id="ARBA00004651"/>
    </source>
</evidence>
<dbReference type="Proteomes" id="UP000189627">
    <property type="component" value="Chromosome 2"/>
</dbReference>
<organism evidence="8 9">
    <name type="scientific">Cupriavidus necator</name>
    <name type="common">Alcaligenes eutrophus</name>
    <name type="synonym">Ralstonia eutropha</name>
    <dbReference type="NCBI Taxonomy" id="106590"/>
    <lineage>
        <taxon>Bacteria</taxon>
        <taxon>Pseudomonadati</taxon>
        <taxon>Pseudomonadota</taxon>
        <taxon>Betaproteobacteria</taxon>
        <taxon>Burkholderiales</taxon>
        <taxon>Burkholderiaceae</taxon>
        <taxon>Cupriavidus</taxon>
    </lineage>
</organism>
<keyword evidence="6 7" id="KW-0472">Membrane</keyword>
<dbReference type="PIRSF" id="PIRSF000267">
    <property type="entry name" value="Cyt_oxidse_sub2"/>
    <property type="match status" value="1"/>
</dbReference>
<reference evidence="9" key="1">
    <citation type="submission" date="2017-02" db="EMBL/GenBank/DDBJ databases">
        <title>Complete genome sequence of Cupriavidus necator strain NH9, a 3-chlorobenzoate degrader.</title>
        <authorList>
            <person name="Moriuchi R."/>
            <person name="Dohra H."/>
            <person name="Ogawa N."/>
        </authorList>
    </citation>
    <scope>NUCLEOTIDE SEQUENCE [LARGE SCALE GENOMIC DNA]</scope>
    <source>
        <strain evidence="9">NH9</strain>
    </source>
</reference>
<dbReference type="AlphaFoldDB" id="A0A1U9V0B6"/>
<dbReference type="PANTHER" id="PTHR43141">
    <property type="entry name" value="CYTOCHROME BD2 SUBUNIT II"/>
    <property type="match status" value="1"/>
</dbReference>
<dbReference type="OrthoDB" id="9776710at2"/>
<evidence type="ECO:0000256" key="4">
    <source>
        <dbReference type="ARBA" id="ARBA00022692"/>
    </source>
</evidence>
<evidence type="ECO:0000256" key="5">
    <source>
        <dbReference type="ARBA" id="ARBA00022989"/>
    </source>
</evidence>
<feature type="transmembrane region" description="Helical" evidence="7">
    <location>
        <begin position="260"/>
        <end position="280"/>
    </location>
</feature>
<feature type="transmembrane region" description="Helical" evidence="7">
    <location>
        <begin position="117"/>
        <end position="138"/>
    </location>
</feature>
<evidence type="ECO:0000313" key="8">
    <source>
        <dbReference type="EMBL" id="AQV98416.1"/>
    </source>
</evidence>
<comment type="subcellular location">
    <subcellularLocation>
        <location evidence="1">Cell membrane</location>
        <topology evidence="1">Multi-pass membrane protein</topology>
    </subcellularLocation>
</comment>
<keyword evidence="4 7" id="KW-0812">Transmembrane</keyword>
<evidence type="ECO:0000313" key="9">
    <source>
        <dbReference type="Proteomes" id="UP000189627"/>
    </source>
</evidence>
<dbReference type="Pfam" id="PF02322">
    <property type="entry name" value="Cyt_bd_oxida_II"/>
    <property type="match status" value="1"/>
</dbReference>
<dbReference type="InterPro" id="IPR003317">
    <property type="entry name" value="Cyt-d_oxidase_su2"/>
</dbReference>
<feature type="transmembrane region" description="Helical" evidence="7">
    <location>
        <begin position="6"/>
        <end position="38"/>
    </location>
</feature>
<name>A0A1U9V0B6_CUPNE</name>
<evidence type="ECO:0000256" key="6">
    <source>
        <dbReference type="ARBA" id="ARBA00023136"/>
    </source>
</evidence>
<feature type="transmembrane region" description="Helical" evidence="7">
    <location>
        <begin position="224"/>
        <end position="248"/>
    </location>
</feature>
<dbReference type="EMBL" id="CP017758">
    <property type="protein sequence ID" value="AQV98416.1"/>
    <property type="molecule type" value="Genomic_DNA"/>
</dbReference>
<sequence>MGINLPVIWAALIFFGVMMYVIMDGFDLGIGILFPFVGDRHDRDVMMNTVAPVWDGNETWLVLGGAALLCAFPLAYSVLLTAFYLPLMFMLMGLIFRGVAFEFRFKASDRSRPYWDAAFTWGSVTAAFFQGVTLGAYIDGIAMEGTTFTGGALDWLAPFPVFCGVGVVITYAFLGVTWLIMKTEGRLQWTMLRVTNVLTGVMLAMVAAVSVWTPLTHPEIAQRWFALPNLFFFLPVPLLVLFSAFGIYRSLRKHPNVSPFLYALLMIFMGYTGLAISIWPNIIPPSISIFDASSSPQSQGFALVGTLFIVPIILAYTAWSYYVFRGKVKRGEGYH</sequence>
<protein>
    <submittedName>
        <fullName evidence="8">Cytochrome d ubiquinol oxidase subunit II</fullName>
    </submittedName>
</protein>
<dbReference type="GO" id="GO:0009055">
    <property type="term" value="F:electron transfer activity"/>
    <property type="evidence" value="ECO:0007669"/>
    <property type="project" value="TreeGrafter"/>
</dbReference>
<evidence type="ECO:0000256" key="3">
    <source>
        <dbReference type="ARBA" id="ARBA00022475"/>
    </source>
</evidence>
<gene>
    <name evidence="8" type="ORF">BJN34_31570</name>
</gene>
<dbReference type="KEGG" id="cuh:BJN34_31570"/>
<feature type="transmembrane region" description="Helical" evidence="7">
    <location>
        <begin position="300"/>
        <end position="324"/>
    </location>
</feature>
<dbReference type="GO" id="GO:0070069">
    <property type="term" value="C:cytochrome complex"/>
    <property type="evidence" value="ECO:0007669"/>
    <property type="project" value="TreeGrafter"/>
</dbReference>
<keyword evidence="3" id="KW-1003">Cell membrane</keyword>
<dbReference type="GO" id="GO:0005886">
    <property type="term" value="C:plasma membrane"/>
    <property type="evidence" value="ECO:0007669"/>
    <property type="project" value="UniProtKB-SubCell"/>
</dbReference>
<dbReference type="GO" id="GO:0016682">
    <property type="term" value="F:oxidoreductase activity, acting on diphenols and related substances as donors, oxygen as acceptor"/>
    <property type="evidence" value="ECO:0007669"/>
    <property type="project" value="TreeGrafter"/>
</dbReference>
<dbReference type="NCBIfam" id="TIGR00203">
    <property type="entry name" value="cydB"/>
    <property type="match status" value="1"/>
</dbReference>
<dbReference type="PANTHER" id="PTHR43141:SF4">
    <property type="entry name" value="CYTOCHROME BD2 SUBUNIT II"/>
    <property type="match status" value="1"/>
</dbReference>
<proteinExistence type="inferred from homology"/>
<feature type="transmembrane region" description="Helical" evidence="7">
    <location>
        <begin position="192"/>
        <end position="212"/>
    </location>
</feature>
<dbReference type="RefSeq" id="WP_078201493.1">
    <property type="nucleotide sequence ID" value="NZ_CP017758.1"/>
</dbReference>
<evidence type="ECO:0000256" key="7">
    <source>
        <dbReference type="SAM" id="Phobius"/>
    </source>
</evidence>
<feature type="transmembrane region" description="Helical" evidence="7">
    <location>
        <begin position="82"/>
        <end position="105"/>
    </location>
</feature>
<accession>A0A1U9V0B6</accession>